<dbReference type="AlphaFoldDB" id="A0A1W1CVS7"/>
<gene>
    <name evidence="1" type="ORF">MNB_SV-3-590</name>
</gene>
<reference evidence="1" key="1">
    <citation type="submission" date="2016-10" db="EMBL/GenBank/DDBJ databases">
        <authorList>
            <person name="de Groot N.N."/>
        </authorList>
    </citation>
    <scope>NUCLEOTIDE SEQUENCE</scope>
</reference>
<organism evidence="1">
    <name type="scientific">hydrothermal vent metagenome</name>
    <dbReference type="NCBI Taxonomy" id="652676"/>
    <lineage>
        <taxon>unclassified sequences</taxon>
        <taxon>metagenomes</taxon>
        <taxon>ecological metagenomes</taxon>
    </lineage>
</organism>
<sequence>MKKAYTILSHLSSLPQFKILKRQECYQKYIKLLRPKWQKAIAFIYIKEETLFIAVTHPGFKMELNYNRDLLKSLLTQLNTYDYSCKMMHASKVVVFHSKYHPIEKKTETPSTVPYYRELASSNFRIQSQDKDLKEKFEQIKVSIQCNK</sequence>
<evidence type="ECO:0008006" key="2">
    <source>
        <dbReference type="Google" id="ProtNLM"/>
    </source>
</evidence>
<protein>
    <recommendedName>
        <fullName evidence="2">Zn-ribbon-containing, possibly RNA-binding protein and truncated derivatives</fullName>
    </recommendedName>
</protein>
<evidence type="ECO:0000313" key="1">
    <source>
        <dbReference type="EMBL" id="SFV69771.1"/>
    </source>
</evidence>
<proteinExistence type="predicted"/>
<accession>A0A1W1CVS7</accession>
<name>A0A1W1CVS7_9ZZZZ</name>
<dbReference type="EMBL" id="FPHI01000044">
    <property type="protein sequence ID" value="SFV69771.1"/>
    <property type="molecule type" value="Genomic_DNA"/>
</dbReference>